<dbReference type="Proteomes" id="UP000076532">
    <property type="component" value="Unassembled WGS sequence"/>
</dbReference>
<proteinExistence type="inferred from homology"/>
<dbReference type="GO" id="GO:0005506">
    <property type="term" value="F:iron ion binding"/>
    <property type="evidence" value="ECO:0007669"/>
    <property type="project" value="InterPro"/>
</dbReference>
<keyword evidence="5" id="KW-0408">Iron</keyword>
<keyword evidence="7" id="KW-1185">Reference proteome</keyword>
<dbReference type="GO" id="GO:0016705">
    <property type="term" value="F:oxidoreductase activity, acting on paired donors, with incorporation or reduction of molecular oxygen"/>
    <property type="evidence" value="ECO:0007669"/>
    <property type="project" value="InterPro"/>
</dbReference>
<accession>A0A166P4N1</accession>
<name>A0A166P4N1_9AGAM</name>
<dbReference type="EMBL" id="KV417519">
    <property type="protein sequence ID" value="KZP25707.1"/>
    <property type="molecule type" value="Genomic_DNA"/>
</dbReference>
<dbReference type="InterPro" id="IPR036396">
    <property type="entry name" value="Cyt_P450_sf"/>
</dbReference>
<dbReference type="InterPro" id="IPR050705">
    <property type="entry name" value="Cytochrome_P450_3A"/>
</dbReference>
<dbReference type="AlphaFoldDB" id="A0A166P4N1"/>
<dbReference type="GO" id="GO:0020037">
    <property type="term" value="F:heme binding"/>
    <property type="evidence" value="ECO:0007669"/>
    <property type="project" value="InterPro"/>
</dbReference>
<evidence type="ECO:0000313" key="7">
    <source>
        <dbReference type="Proteomes" id="UP000076532"/>
    </source>
</evidence>
<keyword evidence="2" id="KW-0349">Heme</keyword>
<evidence type="ECO:0000256" key="2">
    <source>
        <dbReference type="ARBA" id="ARBA00022617"/>
    </source>
</evidence>
<dbReference type="Gene3D" id="1.10.630.10">
    <property type="entry name" value="Cytochrome P450"/>
    <property type="match status" value="1"/>
</dbReference>
<keyword evidence="4" id="KW-0560">Oxidoreductase</keyword>
<sequence length="305" mass="34443">MVNAELTFQNVLVSSALIALAWRLLKFFAKHPFDNLPGPSSPSILFGNIKQFANPQAWAFHQNITETYSHVVKYRGLGNQAQLWVSDPKALHYIVVKEQDVYEVPVRIRTVLFGEGLLATVGDQHRKQRKMLNPVFSPRHLQEMVPIFYHVSHKLHEAILSRVTSGPQEIDMLHWFGRTALELVGQSGLGYSFDDLDDRPPHPYGLSIKKFIPALFRVPILTLLLPYVSELGPPAFRRAFVKLIPFADVQRVVEMVEMMDKTSHEIVRYKESSNLVADEQVGGGKDMCGLRLPAGNIGHPHGSYN</sequence>
<evidence type="ECO:0000256" key="1">
    <source>
        <dbReference type="ARBA" id="ARBA00010617"/>
    </source>
</evidence>
<dbReference type="OrthoDB" id="1470350at2759"/>
<dbReference type="PANTHER" id="PTHR24302">
    <property type="entry name" value="CYTOCHROME P450 FAMILY 3"/>
    <property type="match status" value="1"/>
</dbReference>
<protein>
    <submittedName>
        <fullName evidence="6">Cytochrome P450</fullName>
    </submittedName>
</protein>
<dbReference type="InterPro" id="IPR001128">
    <property type="entry name" value="Cyt_P450"/>
</dbReference>
<dbReference type="SUPFAM" id="SSF48264">
    <property type="entry name" value="Cytochrome P450"/>
    <property type="match status" value="1"/>
</dbReference>
<evidence type="ECO:0000256" key="4">
    <source>
        <dbReference type="ARBA" id="ARBA00023002"/>
    </source>
</evidence>
<evidence type="ECO:0000256" key="3">
    <source>
        <dbReference type="ARBA" id="ARBA00022723"/>
    </source>
</evidence>
<dbReference type="GO" id="GO:0008395">
    <property type="term" value="F:steroid hydroxylase activity"/>
    <property type="evidence" value="ECO:0007669"/>
    <property type="project" value="TreeGrafter"/>
</dbReference>
<evidence type="ECO:0000256" key="5">
    <source>
        <dbReference type="ARBA" id="ARBA00023004"/>
    </source>
</evidence>
<reference evidence="6 7" key="1">
    <citation type="journal article" date="2016" name="Mol. Biol. Evol.">
        <title>Comparative Genomics of Early-Diverging Mushroom-Forming Fungi Provides Insights into the Origins of Lignocellulose Decay Capabilities.</title>
        <authorList>
            <person name="Nagy L.G."/>
            <person name="Riley R."/>
            <person name="Tritt A."/>
            <person name="Adam C."/>
            <person name="Daum C."/>
            <person name="Floudas D."/>
            <person name="Sun H."/>
            <person name="Yadav J.S."/>
            <person name="Pangilinan J."/>
            <person name="Larsson K.H."/>
            <person name="Matsuura K."/>
            <person name="Barry K."/>
            <person name="Labutti K."/>
            <person name="Kuo R."/>
            <person name="Ohm R.A."/>
            <person name="Bhattacharya S.S."/>
            <person name="Shirouzu T."/>
            <person name="Yoshinaga Y."/>
            <person name="Martin F.M."/>
            <person name="Grigoriev I.V."/>
            <person name="Hibbett D.S."/>
        </authorList>
    </citation>
    <scope>NUCLEOTIDE SEQUENCE [LARGE SCALE GENOMIC DNA]</scope>
    <source>
        <strain evidence="6 7">CBS 109695</strain>
    </source>
</reference>
<dbReference type="Pfam" id="PF00067">
    <property type="entry name" value="p450"/>
    <property type="match status" value="1"/>
</dbReference>
<dbReference type="STRING" id="436010.A0A166P4N1"/>
<organism evidence="6 7">
    <name type="scientific">Athelia psychrophila</name>
    <dbReference type="NCBI Taxonomy" id="1759441"/>
    <lineage>
        <taxon>Eukaryota</taxon>
        <taxon>Fungi</taxon>
        <taxon>Dikarya</taxon>
        <taxon>Basidiomycota</taxon>
        <taxon>Agaricomycotina</taxon>
        <taxon>Agaricomycetes</taxon>
        <taxon>Agaricomycetidae</taxon>
        <taxon>Atheliales</taxon>
        <taxon>Atheliaceae</taxon>
        <taxon>Athelia</taxon>
    </lineage>
</organism>
<comment type="similarity">
    <text evidence="1">Belongs to the cytochrome P450 family.</text>
</comment>
<dbReference type="PANTHER" id="PTHR24302:SF15">
    <property type="entry name" value="FATTY-ACID PEROXYGENASE"/>
    <property type="match status" value="1"/>
</dbReference>
<keyword evidence="3" id="KW-0479">Metal-binding</keyword>
<evidence type="ECO:0000313" key="6">
    <source>
        <dbReference type="EMBL" id="KZP25707.1"/>
    </source>
</evidence>
<gene>
    <name evidence="6" type="ORF">FIBSPDRAFT_733444</name>
</gene>